<accession>A0A1A6HFK6</accession>
<protein>
    <submittedName>
        <fullName evidence="2">Uncharacterized protein</fullName>
    </submittedName>
</protein>
<dbReference type="Proteomes" id="UP000092124">
    <property type="component" value="Unassembled WGS sequence"/>
</dbReference>
<proteinExistence type="inferred from homology"/>
<evidence type="ECO:0000313" key="2">
    <source>
        <dbReference type="EMBL" id="OBS76412.1"/>
    </source>
</evidence>
<dbReference type="InterPro" id="IPR043141">
    <property type="entry name" value="Ribosomal_uL10-like_sf"/>
</dbReference>
<dbReference type="STRING" id="56216.A0A1A6HFK6"/>
<reference evidence="2 3" key="1">
    <citation type="submission" date="2016-06" db="EMBL/GenBank/DDBJ databases">
        <title>The Draft Genome Sequence and Annotation of the Desert Woodrat Neotoma lepida.</title>
        <authorList>
            <person name="Campbell M."/>
            <person name="Oakeson K.F."/>
            <person name="Yandell M."/>
            <person name="Halpert J.R."/>
            <person name="Dearing D."/>
        </authorList>
    </citation>
    <scope>NUCLEOTIDE SEQUENCE [LARGE SCALE GENOMIC DNA]</scope>
    <source>
        <strain evidence="2">417</strain>
        <tissue evidence="2">Liver</tissue>
    </source>
</reference>
<evidence type="ECO:0000256" key="1">
    <source>
        <dbReference type="ARBA" id="ARBA00008889"/>
    </source>
</evidence>
<dbReference type="EMBL" id="LZPO01034916">
    <property type="protein sequence ID" value="OBS76412.1"/>
    <property type="molecule type" value="Genomic_DNA"/>
</dbReference>
<dbReference type="OrthoDB" id="10259902at2759"/>
<keyword evidence="3" id="KW-1185">Reference proteome</keyword>
<sequence>MPSTVRIHPQAHSSQRHSRHVGFVFTKEDLTEIKGMPLANEVPATSGAKAVASCEVTTPSQNTATVITAASATAAVAEAPANLDIKEEPEASDEDIGRKRSAVAQQHGALFLTGSTGHHPLQATTACGGSEF</sequence>
<comment type="caution">
    <text evidence="2">The sequence shown here is derived from an EMBL/GenBank/DDBJ whole genome shotgun (WGS) entry which is preliminary data.</text>
</comment>
<comment type="similarity">
    <text evidence="1">Belongs to the universal ribosomal protein uL10 family.</text>
</comment>
<dbReference type="Gene3D" id="3.30.70.1730">
    <property type="match status" value="1"/>
</dbReference>
<organism evidence="2 3">
    <name type="scientific">Neotoma lepida</name>
    <name type="common">Desert woodrat</name>
    <dbReference type="NCBI Taxonomy" id="56216"/>
    <lineage>
        <taxon>Eukaryota</taxon>
        <taxon>Metazoa</taxon>
        <taxon>Chordata</taxon>
        <taxon>Craniata</taxon>
        <taxon>Vertebrata</taxon>
        <taxon>Euteleostomi</taxon>
        <taxon>Mammalia</taxon>
        <taxon>Eutheria</taxon>
        <taxon>Euarchontoglires</taxon>
        <taxon>Glires</taxon>
        <taxon>Rodentia</taxon>
        <taxon>Myomorpha</taxon>
        <taxon>Muroidea</taxon>
        <taxon>Cricetidae</taxon>
        <taxon>Neotominae</taxon>
        <taxon>Neotoma</taxon>
    </lineage>
</organism>
<evidence type="ECO:0000313" key="3">
    <source>
        <dbReference type="Proteomes" id="UP000092124"/>
    </source>
</evidence>
<gene>
    <name evidence="2" type="ORF">A6R68_17135</name>
</gene>
<name>A0A1A6HFK6_NEOLE</name>
<dbReference type="AlphaFoldDB" id="A0A1A6HFK6"/>